<keyword evidence="1" id="KW-0472">Membrane</keyword>
<keyword evidence="1" id="KW-0812">Transmembrane</keyword>
<feature type="transmembrane region" description="Helical" evidence="1">
    <location>
        <begin position="54"/>
        <end position="73"/>
    </location>
</feature>
<accession>A0A2S5A8V5</accession>
<feature type="transmembrane region" description="Helical" evidence="1">
    <location>
        <begin position="85"/>
        <end position="106"/>
    </location>
</feature>
<evidence type="ECO:0000256" key="1">
    <source>
        <dbReference type="SAM" id="Phobius"/>
    </source>
</evidence>
<organism evidence="2 3">
    <name type="scientific">Solitalea longa</name>
    <dbReference type="NCBI Taxonomy" id="2079460"/>
    <lineage>
        <taxon>Bacteria</taxon>
        <taxon>Pseudomonadati</taxon>
        <taxon>Bacteroidota</taxon>
        <taxon>Sphingobacteriia</taxon>
        <taxon>Sphingobacteriales</taxon>
        <taxon>Sphingobacteriaceae</taxon>
        <taxon>Solitalea</taxon>
    </lineage>
</organism>
<dbReference type="EMBL" id="PQVF01000001">
    <property type="protein sequence ID" value="POY38956.1"/>
    <property type="molecule type" value="Genomic_DNA"/>
</dbReference>
<proteinExistence type="predicted"/>
<feature type="transmembrane region" description="Helical" evidence="1">
    <location>
        <begin position="118"/>
        <end position="139"/>
    </location>
</feature>
<dbReference type="AlphaFoldDB" id="A0A2S5A8V5"/>
<dbReference type="RefSeq" id="WP_103787058.1">
    <property type="nucleotide sequence ID" value="NZ_PQVF01000001.1"/>
</dbReference>
<protein>
    <submittedName>
        <fullName evidence="2">Uncharacterized protein</fullName>
    </submittedName>
</protein>
<sequence>MKIISMNKLELTIEIAGFAQIALVIGSLLIPSLLKWKEELSKVKSLIRQIFWTYAAYILATNLSFGLISVMGANELINGSFMAKSITFFILIYWLSRILIQFFYFDRKSVPSGLIFKYGEVVLVILFVALTIIYGYAFYYNLN</sequence>
<dbReference type="Proteomes" id="UP000236893">
    <property type="component" value="Unassembled WGS sequence"/>
</dbReference>
<keyword evidence="3" id="KW-1185">Reference proteome</keyword>
<evidence type="ECO:0000313" key="3">
    <source>
        <dbReference type="Proteomes" id="UP000236893"/>
    </source>
</evidence>
<evidence type="ECO:0000313" key="2">
    <source>
        <dbReference type="EMBL" id="POY38956.1"/>
    </source>
</evidence>
<feature type="transmembrane region" description="Helical" evidence="1">
    <location>
        <begin position="15"/>
        <end position="34"/>
    </location>
</feature>
<dbReference type="OrthoDB" id="2678466at2"/>
<keyword evidence="1" id="KW-1133">Transmembrane helix</keyword>
<name>A0A2S5A8V5_9SPHI</name>
<comment type="caution">
    <text evidence="2">The sequence shown here is derived from an EMBL/GenBank/DDBJ whole genome shotgun (WGS) entry which is preliminary data.</text>
</comment>
<reference evidence="2 3" key="1">
    <citation type="submission" date="2018-01" db="EMBL/GenBank/DDBJ databases">
        <authorList>
            <person name="Gaut B.S."/>
            <person name="Morton B.R."/>
            <person name="Clegg M.T."/>
            <person name="Duvall M.R."/>
        </authorList>
    </citation>
    <scope>NUCLEOTIDE SEQUENCE [LARGE SCALE GENOMIC DNA]</scope>
    <source>
        <strain evidence="2 3">HR-AV</strain>
    </source>
</reference>
<gene>
    <name evidence="2" type="ORF">C3K47_00180</name>
</gene>